<gene>
    <name evidence="3" type="ORF">PMIN01_06142</name>
</gene>
<organism evidence="3 4">
    <name type="scientific">Paraphaeosphaeria minitans</name>
    <dbReference type="NCBI Taxonomy" id="565426"/>
    <lineage>
        <taxon>Eukaryota</taxon>
        <taxon>Fungi</taxon>
        <taxon>Dikarya</taxon>
        <taxon>Ascomycota</taxon>
        <taxon>Pezizomycotina</taxon>
        <taxon>Dothideomycetes</taxon>
        <taxon>Pleosporomycetidae</taxon>
        <taxon>Pleosporales</taxon>
        <taxon>Massarineae</taxon>
        <taxon>Didymosphaeriaceae</taxon>
        <taxon>Paraphaeosphaeria</taxon>
    </lineage>
</organism>
<sequence length="77" mass="8904">MLRRPATTITLTSVDLDAYEANRQRKIWEKQQQQQAQAAHTSNGADMRSERNQQGPVRPQQRNQKDRIMGGRTRQGN</sequence>
<reference evidence="3" key="1">
    <citation type="journal article" date="2020" name="Mol. Plant Microbe Interact.">
        <title>Genome Sequence of the Biocontrol Agent Coniothyrium minitans strain Conio (IMI 134523).</title>
        <authorList>
            <person name="Patel D."/>
            <person name="Shittu T.A."/>
            <person name="Baroncelli R."/>
            <person name="Muthumeenakshi S."/>
            <person name="Osborne T.H."/>
            <person name="Janganan T.K."/>
            <person name="Sreenivasaprasad S."/>
        </authorList>
    </citation>
    <scope>NUCLEOTIDE SEQUENCE</scope>
    <source>
        <strain evidence="3">Conio</strain>
    </source>
</reference>
<evidence type="ECO:0000313" key="3">
    <source>
        <dbReference type="EMBL" id="KAF9736227.1"/>
    </source>
</evidence>
<dbReference type="EMBL" id="WJXW01000005">
    <property type="protein sequence ID" value="KAF9736227.1"/>
    <property type="molecule type" value="Genomic_DNA"/>
</dbReference>
<keyword evidence="1" id="KW-0833">Ubl conjugation pathway</keyword>
<dbReference type="AlphaFoldDB" id="A0A9P6GIF9"/>
<evidence type="ECO:0000313" key="4">
    <source>
        <dbReference type="Proteomes" id="UP000756921"/>
    </source>
</evidence>
<evidence type="ECO:0000256" key="1">
    <source>
        <dbReference type="ARBA" id="ARBA00022786"/>
    </source>
</evidence>
<evidence type="ECO:0008006" key="5">
    <source>
        <dbReference type="Google" id="ProtNLM"/>
    </source>
</evidence>
<evidence type="ECO:0000256" key="2">
    <source>
        <dbReference type="SAM" id="MobiDB-lite"/>
    </source>
</evidence>
<comment type="caution">
    <text evidence="3">The sequence shown here is derived from an EMBL/GenBank/DDBJ whole genome shotgun (WGS) entry which is preliminary data.</text>
</comment>
<dbReference type="Proteomes" id="UP000756921">
    <property type="component" value="Unassembled WGS sequence"/>
</dbReference>
<keyword evidence="4" id="KW-1185">Reference proteome</keyword>
<feature type="region of interest" description="Disordered" evidence="2">
    <location>
        <begin position="27"/>
        <end position="77"/>
    </location>
</feature>
<proteinExistence type="predicted"/>
<dbReference type="InterPro" id="IPR018860">
    <property type="entry name" value="APC_suCDC26"/>
</dbReference>
<name>A0A9P6GIF9_9PLEO</name>
<dbReference type="Pfam" id="PF10471">
    <property type="entry name" value="ANAPC_CDC26"/>
    <property type="match status" value="1"/>
</dbReference>
<dbReference type="GO" id="GO:0031145">
    <property type="term" value="P:anaphase-promoting complex-dependent catabolic process"/>
    <property type="evidence" value="ECO:0007669"/>
    <property type="project" value="InterPro"/>
</dbReference>
<dbReference type="OrthoDB" id="3780941at2759"/>
<dbReference type="GO" id="GO:0005680">
    <property type="term" value="C:anaphase-promoting complex"/>
    <property type="evidence" value="ECO:0007669"/>
    <property type="project" value="InterPro"/>
</dbReference>
<accession>A0A9P6GIF9</accession>
<protein>
    <recommendedName>
        <fullName evidence="5">Anaphase-promoting complex subunit CDC26</fullName>
    </recommendedName>
</protein>